<evidence type="ECO:0000313" key="8">
    <source>
        <dbReference type="EMBL" id="ARP82644.1"/>
    </source>
</evidence>
<protein>
    <submittedName>
        <fullName evidence="8">CoA pyrophosphatase</fullName>
    </submittedName>
</protein>
<feature type="domain" description="Nudix hydrolase" evidence="7">
    <location>
        <begin position="75"/>
        <end position="211"/>
    </location>
</feature>
<keyword evidence="3" id="KW-0479">Metal-binding</keyword>
<dbReference type="CDD" id="cd03426">
    <property type="entry name" value="NUDIX_CoAse_Nudt7"/>
    <property type="match status" value="1"/>
</dbReference>
<keyword evidence="4" id="KW-0378">Hydrolase</keyword>
<evidence type="ECO:0000256" key="4">
    <source>
        <dbReference type="ARBA" id="ARBA00022801"/>
    </source>
</evidence>
<accession>A0A1W6YNR1</accession>
<keyword evidence="9" id="KW-1185">Reference proteome</keyword>
<dbReference type="Gene3D" id="3.90.79.10">
    <property type="entry name" value="Nucleoside Triphosphate Pyrophosphohydrolase"/>
    <property type="match status" value="1"/>
</dbReference>
<dbReference type="NCBIfam" id="NF007980">
    <property type="entry name" value="PRK10707.1"/>
    <property type="match status" value="1"/>
</dbReference>
<evidence type="ECO:0000256" key="1">
    <source>
        <dbReference type="ARBA" id="ARBA00001936"/>
    </source>
</evidence>
<dbReference type="InterPro" id="IPR045121">
    <property type="entry name" value="CoAse"/>
</dbReference>
<sequence>MPDQPASPRPRRPIVRPAFDAAVQPWVAANEGLRAVPPQALAVDELRRVLQHPRGLPAQLPLNGDTRYPGREGAPVLAAVLIPLVMREPGVTVMLTQRTAHLHDHAGQISFPGGRIEETDASPIAAALREAQEETGLAPDWVDVLGTMPPYLTATGFSITPAVALVRPGFELVPDPFEVAEIFEVPLSFITDPANHRLHSVELPDGRVRRYYSMPWGKYFIWGATAAMLRNLYHVLCDPNARDTAPE</sequence>
<comment type="cofactor">
    <cofactor evidence="2">
        <name>Mg(2+)</name>
        <dbReference type="ChEBI" id="CHEBI:18420"/>
    </cofactor>
</comment>
<evidence type="ECO:0000256" key="5">
    <source>
        <dbReference type="ARBA" id="ARBA00022842"/>
    </source>
</evidence>
<proteinExistence type="predicted"/>
<evidence type="ECO:0000256" key="6">
    <source>
        <dbReference type="ARBA" id="ARBA00023211"/>
    </source>
</evidence>
<dbReference type="Pfam" id="PF00293">
    <property type="entry name" value="NUDIX"/>
    <property type="match status" value="1"/>
</dbReference>
<dbReference type="AlphaFoldDB" id="A0A1W6YNR1"/>
<name>A0A1W6YNR1_9BORD</name>
<keyword evidence="5" id="KW-0460">Magnesium</keyword>
<dbReference type="PANTHER" id="PTHR12992:SF11">
    <property type="entry name" value="MITOCHONDRIAL COENZYME A DIPHOSPHATASE NUDT8"/>
    <property type="match status" value="1"/>
</dbReference>
<dbReference type="InterPro" id="IPR015797">
    <property type="entry name" value="NUDIX_hydrolase-like_dom_sf"/>
</dbReference>
<gene>
    <name evidence="8" type="ORF">CAL12_18705</name>
</gene>
<dbReference type="GO" id="GO:0046872">
    <property type="term" value="F:metal ion binding"/>
    <property type="evidence" value="ECO:0007669"/>
    <property type="project" value="UniProtKB-KW"/>
</dbReference>
<reference evidence="8 9" key="1">
    <citation type="submission" date="2017-05" db="EMBL/GenBank/DDBJ databases">
        <title>Complete and WGS of Bordetella genogroups.</title>
        <authorList>
            <person name="Spilker T."/>
            <person name="LiPuma J."/>
        </authorList>
    </citation>
    <scope>NUCLEOTIDE SEQUENCE [LARGE SCALE GENOMIC DNA]</scope>
    <source>
        <strain evidence="8 9">AU19157</strain>
    </source>
</reference>
<comment type="cofactor">
    <cofactor evidence="1">
        <name>Mn(2+)</name>
        <dbReference type="ChEBI" id="CHEBI:29035"/>
    </cofactor>
</comment>
<evidence type="ECO:0000313" key="9">
    <source>
        <dbReference type="Proteomes" id="UP000194151"/>
    </source>
</evidence>
<dbReference type="InterPro" id="IPR000086">
    <property type="entry name" value="NUDIX_hydrolase_dom"/>
</dbReference>
<dbReference type="RefSeq" id="WP_086066003.1">
    <property type="nucleotide sequence ID" value="NZ_CP021108.1"/>
</dbReference>
<evidence type="ECO:0000256" key="3">
    <source>
        <dbReference type="ARBA" id="ARBA00022723"/>
    </source>
</evidence>
<dbReference type="EMBL" id="CP021108">
    <property type="protein sequence ID" value="ARP82644.1"/>
    <property type="molecule type" value="Genomic_DNA"/>
</dbReference>
<dbReference type="STRING" id="1416806.CAL12_18705"/>
<dbReference type="OrthoDB" id="9802805at2"/>
<dbReference type="KEGG" id="bgv:CAL12_18705"/>
<dbReference type="PANTHER" id="PTHR12992">
    <property type="entry name" value="NUDIX HYDROLASE"/>
    <property type="match status" value="1"/>
</dbReference>
<dbReference type="SUPFAM" id="SSF55811">
    <property type="entry name" value="Nudix"/>
    <property type="match status" value="1"/>
</dbReference>
<dbReference type="Proteomes" id="UP000194151">
    <property type="component" value="Chromosome"/>
</dbReference>
<evidence type="ECO:0000256" key="2">
    <source>
        <dbReference type="ARBA" id="ARBA00001946"/>
    </source>
</evidence>
<dbReference type="GO" id="GO:0010945">
    <property type="term" value="F:coenzyme A diphosphatase activity"/>
    <property type="evidence" value="ECO:0007669"/>
    <property type="project" value="InterPro"/>
</dbReference>
<organism evidence="8 9">
    <name type="scientific">Bordetella genomosp. 8</name>
    <dbReference type="NCBI Taxonomy" id="1416806"/>
    <lineage>
        <taxon>Bacteria</taxon>
        <taxon>Pseudomonadati</taxon>
        <taxon>Pseudomonadota</taxon>
        <taxon>Betaproteobacteria</taxon>
        <taxon>Burkholderiales</taxon>
        <taxon>Alcaligenaceae</taxon>
        <taxon>Bordetella</taxon>
    </lineage>
</organism>
<keyword evidence="6" id="KW-0464">Manganese</keyword>
<evidence type="ECO:0000259" key="7">
    <source>
        <dbReference type="PROSITE" id="PS51462"/>
    </source>
</evidence>
<dbReference type="PROSITE" id="PS51462">
    <property type="entry name" value="NUDIX"/>
    <property type="match status" value="1"/>
</dbReference>